<dbReference type="CDD" id="cd00082">
    <property type="entry name" value="HisKA"/>
    <property type="match status" value="1"/>
</dbReference>
<reference evidence="8 9" key="1">
    <citation type="submission" date="2020-02" db="EMBL/GenBank/DDBJ databases">
        <title>Comparative genomics of sulfur disproportionating microorganisms.</title>
        <authorList>
            <person name="Ward L.M."/>
            <person name="Bertran E."/>
            <person name="Johnston D.T."/>
        </authorList>
    </citation>
    <scope>NUCLEOTIDE SEQUENCE [LARGE SCALE GENOMIC DNA]</scope>
    <source>
        <strain evidence="8 9">DSM 3696</strain>
    </source>
</reference>
<dbReference type="SMART" id="SM00388">
    <property type="entry name" value="HisKA"/>
    <property type="match status" value="1"/>
</dbReference>
<feature type="domain" description="Response regulatory" evidence="7">
    <location>
        <begin position="4"/>
        <end position="133"/>
    </location>
</feature>
<dbReference type="InterPro" id="IPR011006">
    <property type="entry name" value="CheY-like_superfamily"/>
</dbReference>
<dbReference type="SUPFAM" id="SSF52172">
    <property type="entry name" value="CheY-like"/>
    <property type="match status" value="2"/>
</dbReference>
<dbReference type="PROSITE" id="PS50110">
    <property type="entry name" value="RESPONSE_REGULATORY"/>
    <property type="match status" value="2"/>
</dbReference>
<dbReference type="Gene3D" id="3.30.565.10">
    <property type="entry name" value="Histidine kinase-like ATPase, C-terminal domain"/>
    <property type="match status" value="1"/>
</dbReference>
<dbReference type="InterPro" id="IPR003594">
    <property type="entry name" value="HATPase_dom"/>
</dbReference>
<accession>A0A7K3NQ90</accession>
<feature type="domain" description="Response regulatory" evidence="7">
    <location>
        <begin position="404"/>
        <end position="523"/>
    </location>
</feature>
<gene>
    <name evidence="8" type="ORF">G3N56_14650</name>
</gene>
<keyword evidence="4" id="KW-0902">Two-component regulatory system</keyword>
<dbReference type="AlphaFoldDB" id="A0A7K3NQ90"/>
<feature type="modified residue" description="4-aspartylphosphate" evidence="5">
    <location>
        <position position="67"/>
    </location>
</feature>
<evidence type="ECO:0000256" key="4">
    <source>
        <dbReference type="ARBA" id="ARBA00023012"/>
    </source>
</evidence>
<dbReference type="EC" id="2.7.13.3" evidence="2"/>
<dbReference type="InterPro" id="IPR036097">
    <property type="entry name" value="HisK_dim/P_sf"/>
</dbReference>
<comment type="catalytic activity">
    <reaction evidence="1">
        <text>ATP + protein L-histidine = ADP + protein N-phospho-L-histidine.</text>
        <dbReference type="EC" id="2.7.13.3"/>
    </reaction>
</comment>
<evidence type="ECO:0000256" key="2">
    <source>
        <dbReference type="ARBA" id="ARBA00012438"/>
    </source>
</evidence>
<dbReference type="InterPro" id="IPR005467">
    <property type="entry name" value="His_kinase_dom"/>
</dbReference>
<evidence type="ECO:0000256" key="3">
    <source>
        <dbReference type="ARBA" id="ARBA00022553"/>
    </source>
</evidence>
<dbReference type="PROSITE" id="PS50109">
    <property type="entry name" value="HIS_KIN"/>
    <property type="match status" value="1"/>
</dbReference>
<dbReference type="InterPro" id="IPR036890">
    <property type="entry name" value="HATPase_C_sf"/>
</dbReference>
<dbReference type="SUPFAM" id="SSF55874">
    <property type="entry name" value="ATPase domain of HSP90 chaperone/DNA topoisomerase II/histidine kinase"/>
    <property type="match status" value="1"/>
</dbReference>
<organism evidence="8 9">
    <name type="scientific">Desulfolutivibrio sulfodismutans</name>
    <dbReference type="NCBI Taxonomy" id="63561"/>
    <lineage>
        <taxon>Bacteria</taxon>
        <taxon>Pseudomonadati</taxon>
        <taxon>Thermodesulfobacteriota</taxon>
        <taxon>Desulfovibrionia</taxon>
        <taxon>Desulfovibrionales</taxon>
        <taxon>Desulfovibrionaceae</taxon>
        <taxon>Desulfolutivibrio</taxon>
    </lineage>
</organism>
<protein>
    <recommendedName>
        <fullName evidence="2">histidine kinase</fullName>
        <ecNumber evidence="2">2.7.13.3</ecNumber>
    </recommendedName>
</protein>
<dbReference type="PANTHER" id="PTHR45339">
    <property type="entry name" value="HYBRID SIGNAL TRANSDUCTION HISTIDINE KINASE J"/>
    <property type="match status" value="1"/>
</dbReference>
<dbReference type="Gene3D" id="3.40.50.2300">
    <property type="match status" value="2"/>
</dbReference>
<dbReference type="EMBL" id="JAAGRQ010000071">
    <property type="protein sequence ID" value="NDY57973.1"/>
    <property type="molecule type" value="Genomic_DNA"/>
</dbReference>
<dbReference type="Pfam" id="PF02518">
    <property type="entry name" value="HATPase_c"/>
    <property type="match status" value="1"/>
</dbReference>
<evidence type="ECO:0000313" key="8">
    <source>
        <dbReference type="EMBL" id="NDY57973.1"/>
    </source>
</evidence>
<evidence type="ECO:0000313" key="9">
    <source>
        <dbReference type="Proteomes" id="UP000469724"/>
    </source>
</evidence>
<dbReference type="Pfam" id="PF00072">
    <property type="entry name" value="Response_reg"/>
    <property type="match status" value="2"/>
</dbReference>
<dbReference type="SUPFAM" id="SSF47384">
    <property type="entry name" value="Homodimeric domain of signal transducing histidine kinase"/>
    <property type="match status" value="1"/>
</dbReference>
<keyword evidence="3 5" id="KW-0597">Phosphoprotein</keyword>
<feature type="domain" description="Histidine kinase" evidence="6">
    <location>
        <begin position="159"/>
        <end position="381"/>
    </location>
</feature>
<dbReference type="Proteomes" id="UP000469724">
    <property type="component" value="Unassembled WGS sequence"/>
</dbReference>
<name>A0A7K3NQ90_9BACT</name>
<dbReference type="InterPro" id="IPR001789">
    <property type="entry name" value="Sig_transdc_resp-reg_receiver"/>
</dbReference>
<dbReference type="InterPro" id="IPR003661">
    <property type="entry name" value="HisK_dim/P_dom"/>
</dbReference>
<evidence type="ECO:0000259" key="7">
    <source>
        <dbReference type="PROSITE" id="PS50110"/>
    </source>
</evidence>
<sequence length="526" mass="58002">MKPMFLFVDDEESVLNAIQYVLRSREHEWDMIFTTDSMEALDFVRKMFEAGSGGAEYAREFAIIVSDVQMPGINGIEFFEVLHTIFPDTIRILLTGNTDSGFAIRAINEGKVHRYLLKSCIIDELIPEMESAYREYFRVKAQREEAYAAKRAKAVFLDTMTHEIRTPLNGVMGMLQLLKETGLTLEQMEYVQAAMDASRRLTKLFNNVLDYSRFDSGQVETPDVAFRIGDVMRHLNDALSGKAKSKGVAFTCTVDERVPERVYGKESLLRQVLYHLAENAVKFTDSGAVAISATLLPHAGPRFCRILFAIEDSGCGIPDEKLLDVFQPFTQVDDSYIRPREGAGLGLSLVQKLLKIMDASGLAVENGPCGVTVCLSAAFRVWEQPLPLAAPGAPSGSAVPAAGKILLVAREALAARRIKKALLLHGFDVDAAVDGNAGLRRLSTNDYDLVLLDLPLPDMEGQEAARIIRTSPGLAAKAHLPIVGLSSAPAKRQREQSRERGIDAVVQKPLDDAVLLDMIKTLMTRP</sequence>
<dbReference type="GO" id="GO:0000155">
    <property type="term" value="F:phosphorelay sensor kinase activity"/>
    <property type="evidence" value="ECO:0007669"/>
    <property type="project" value="InterPro"/>
</dbReference>
<dbReference type="PRINTS" id="PR00344">
    <property type="entry name" value="BCTRLSENSOR"/>
</dbReference>
<evidence type="ECO:0000256" key="1">
    <source>
        <dbReference type="ARBA" id="ARBA00000085"/>
    </source>
</evidence>
<feature type="modified residue" description="4-aspartylphosphate" evidence="5">
    <location>
        <position position="453"/>
    </location>
</feature>
<keyword evidence="9" id="KW-1185">Reference proteome</keyword>
<evidence type="ECO:0000259" key="6">
    <source>
        <dbReference type="PROSITE" id="PS50109"/>
    </source>
</evidence>
<dbReference type="SMART" id="SM00387">
    <property type="entry name" value="HATPase_c"/>
    <property type="match status" value="1"/>
</dbReference>
<evidence type="ECO:0000256" key="5">
    <source>
        <dbReference type="PROSITE-ProRule" id="PRU00169"/>
    </source>
</evidence>
<dbReference type="PANTHER" id="PTHR45339:SF1">
    <property type="entry name" value="HYBRID SIGNAL TRANSDUCTION HISTIDINE KINASE J"/>
    <property type="match status" value="1"/>
</dbReference>
<comment type="caution">
    <text evidence="8">The sequence shown here is derived from an EMBL/GenBank/DDBJ whole genome shotgun (WGS) entry which is preliminary data.</text>
</comment>
<dbReference type="Gene3D" id="1.10.287.130">
    <property type="match status" value="1"/>
</dbReference>
<proteinExistence type="predicted"/>
<dbReference type="InterPro" id="IPR004358">
    <property type="entry name" value="Sig_transdc_His_kin-like_C"/>
</dbReference>
<dbReference type="Pfam" id="PF00512">
    <property type="entry name" value="HisKA"/>
    <property type="match status" value="1"/>
</dbReference>
<dbReference type="SMART" id="SM00448">
    <property type="entry name" value="REC"/>
    <property type="match status" value="2"/>
</dbReference>